<organism evidence="2 3">
    <name type="scientific">Ephemerocybe angulata</name>
    <dbReference type="NCBI Taxonomy" id="980116"/>
    <lineage>
        <taxon>Eukaryota</taxon>
        <taxon>Fungi</taxon>
        <taxon>Dikarya</taxon>
        <taxon>Basidiomycota</taxon>
        <taxon>Agaricomycotina</taxon>
        <taxon>Agaricomycetes</taxon>
        <taxon>Agaricomycetidae</taxon>
        <taxon>Agaricales</taxon>
        <taxon>Agaricineae</taxon>
        <taxon>Psathyrellaceae</taxon>
        <taxon>Ephemerocybe</taxon>
    </lineage>
</organism>
<gene>
    <name evidence="2" type="ORF">DFP72DRAFT_853988</name>
</gene>
<protein>
    <submittedName>
        <fullName evidence="2">Uncharacterized protein</fullName>
    </submittedName>
</protein>
<accession>A0A8H6M119</accession>
<feature type="compositionally biased region" description="Basic and acidic residues" evidence="1">
    <location>
        <begin position="104"/>
        <end position="113"/>
    </location>
</feature>
<evidence type="ECO:0000313" key="2">
    <source>
        <dbReference type="EMBL" id="KAF6747782.1"/>
    </source>
</evidence>
<dbReference type="EMBL" id="JACGCI010000077">
    <property type="protein sequence ID" value="KAF6747782.1"/>
    <property type="molecule type" value="Genomic_DNA"/>
</dbReference>
<reference evidence="2 3" key="1">
    <citation type="submission" date="2020-07" db="EMBL/GenBank/DDBJ databases">
        <title>Comparative genomics of pyrophilous fungi reveals a link between fire events and developmental genes.</title>
        <authorList>
            <consortium name="DOE Joint Genome Institute"/>
            <person name="Steindorff A.S."/>
            <person name="Carver A."/>
            <person name="Calhoun S."/>
            <person name="Stillman K."/>
            <person name="Liu H."/>
            <person name="Lipzen A."/>
            <person name="Pangilinan J."/>
            <person name="Labutti K."/>
            <person name="Bruns T.D."/>
            <person name="Grigoriev I.V."/>
        </authorList>
    </citation>
    <scope>NUCLEOTIDE SEQUENCE [LARGE SCALE GENOMIC DNA]</scope>
    <source>
        <strain evidence="2 3">CBS 144469</strain>
    </source>
</reference>
<dbReference type="AlphaFoldDB" id="A0A8H6M119"/>
<dbReference type="OrthoDB" id="3119786at2759"/>
<feature type="region of interest" description="Disordered" evidence="1">
    <location>
        <begin position="93"/>
        <end position="177"/>
    </location>
</feature>
<evidence type="ECO:0000256" key="1">
    <source>
        <dbReference type="SAM" id="MobiDB-lite"/>
    </source>
</evidence>
<keyword evidence="3" id="KW-1185">Reference proteome</keyword>
<comment type="caution">
    <text evidence="2">The sequence shown here is derived from an EMBL/GenBank/DDBJ whole genome shotgun (WGS) entry which is preliminary data.</text>
</comment>
<dbReference type="Proteomes" id="UP000521943">
    <property type="component" value="Unassembled WGS sequence"/>
</dbReference>
<proteinExistence type="predicted"/>
<evidence type="ECO:0000313" key="3">
    <source>
        <dbReference type="Proteomes" id="UP000521943"/>
    </source>
</evidence>
<sequence length="177" mass="19721">MFDIAKPLAPAELVHIYDVERSFRQGDGLFQVMTDVVVRGKGRALNIQNPVVPTLQRAGALKELVLGVKEERFWALFVQCALCKTVTFRTLAAPSTPHRRRRHNPYDMRERRLSQRTAPATPQFLELVADSPESPGPSTYLRSPPSVLPSSDDPPTPLEFLNSILGRRAPSESSDST</sequence>
<name>A0A8H6M119_9AGAR</name>